<feature type="domain" description="XdhC Rossmann" evidence="2">
    <location>
        <begin position="198"/>
        <end position="332"/>
    </location>
</feature>
<dbReference type="Pfam" id="PF02625">
    <property type="entry name" value="XdhC_CoxI"/>
    <property type="match status" value="1"/>
</dbReference>
<keyword evidence="4" id="KW-1185">Reference proteome</keyword>
<evidence type="ECO:0000313" key="4">
    <source>
        <dbReference type="Proteomes" id="UP000192660"/>
    </source>
</evidence>
<evidence type="ECO:0000259" key="1">
    <source>
        <dbReference type="Pfam" id="PF02625"/>
    </source>
</evidence>
<dbReference type="InterPro" id="IPR052698">
    <property type="entry name" value="MoCofactor_Util/Proc"/>
</dbReference>
<name>A0A1W1WBQ6_SULTA</name>
<organism evidence="3 4">
    <name type="scientific">Sulfobacillus thermosulfidooxidans (strain DSM 9293 / VKM B-1269 / AT-1)</name>
    <dbReference type="NCBI Taxonomy" id="929705"/>
    <lineage>
        <taxon>Bacteria</taxon>
        <taxon>Bacillati</taxon>
        <taxon>Bacillota</taxon>
        <taxon>Clostridia</taxon>
        <taxon>Eubacteriales</taxon>
        <taxon>Clostridiales Family XVII. Incertae Sedis</taxon>
        <taxon>Sulfobacillus</taxon>
    </lineage>
</organism>
<dbReference type="Proteomes" id="UP000192660">
    <property type="component" value="Unassembled WGS sequence"/>
</dbReference>
<dbReference type="PANTHER" id="PTHR30388:SF6">
    <property type="entry name" value="XANTHINE DEHYDROGENASE SUBUNIT A-RELATED"/>
    <property type="match status" value="1"/>
</dbReference>
<dbReference type="InterPro" id="IPR003777">
    <property type="entry name" value="XdhC_CoxI"/>
</dbReference>
<protein>
    <submittedName>
        <fullName evidence="3">Xanthine and CO dehydrogenase maturation factor, XdhC/CoxF family</fullName>
    </submittedName>
</protein>
<reference evidence="4" key="1">
    <citation type="submission" date="2017-04" db="EMBL/GenBank/DDBJ databases">
        <authorList>
            <person name="Varghese N."/>
            <person name="Submissions S."/>
        </authorList>
    </citation>
    <scope>NUCLEOTIDE SEQUENCE [LARGE SCALE GENOMIC DNA]</scope>
    <source>
        <strain evidence="4">DSM 9293</strain>
    </source>
</reference>
<dbReference type="STRING" id="28034.BFX07_10000"/>
<dbReference type="EMBL" id="FWWY01000001">
    <property type="protein sequence ID" value="SMC03707.1"/>
    <property type="molecule type" value="Genomic_DNA"/>
</dbReference>
<accession>A0A1W1WBQ6</accession>
<dbReference type="RefSeq" id="WP_176213167.1">
    <property type="nucleotide sequence ID" value="NZ_FWWY01000001.1"/>
</dbReference>
<sequence length="371" mass="40736">MTLISSVSSGSRWKETQQVFEAIEQSWQQGHATVLATILRVQGSAYQRPGAKMMMDQTGKMVGTLSGGCLEGDLWQWSREVMTSKKPKMVVYDLANDDPWGLGVGCKGVIEVLLVPVDANAFWQDILAAVHDHQPFALVYEKTRMNLSAVSNTHVFGHPLSAEIIEQARAALKDPKVYSLAEASGEYIIDPLGQEASLVICGAGYDARCVAELADQVGFEITVLDPKSQWNTKTIDSLTRLVKRPRELLGHMKDWQFWLIMNHHQALDEEALQLALHSHPQFVGVLGPYDRTCEMLAHIGHTFLDGPLYAPVGLDLGAETPKEVAVSIVSQLMMTRTHSNGLPLSGRKKIHGCGDPLLPPAFPGVADNKHV</sequence>
<dbReference type="Pfam" id="PF13478">
    <property type="entry name" value="XdhC_C"/>
    <property type="match status" value="1"/>
</dbReference>
<dbReference type="PANTHER" id="PTHR30388">
    <property type="entry name" value="ALDEHYDE OXIDOREDUCTASE MOLYBDENUM COFACTOR ASSEMBLY PROTEIN"/>
    <property type="match status" value="1"/>
</dbReference>
<gene>
    <name evidence="3" type="ORF">SAMN00768000_1227</name>
</gene>
<proteinExistence type="predicted"/>
<dbReference type="Gene3D" id="3.40.50.720">
    <property type="entry name" value="NAD(P)-binding Rossmann-like Domain"/>
    <property type="match status" value="1"/>
</dbReference>
<feature type="domain" description="XdhC- CoxI" evidence="1">
    <location>
        <begin position="27"/>
        <end position="93"/>
    </location>
</feature>
<dbReference type="AlphaFoldDB" id="A0A1W1WBQ6"/>
<dbReference type="InterPro" id="IPR027051">
    <property type="entry name" value="XdhC_Rossmann_dom"/>
</dbReference>
<evidence type="ECO:0000313" key="3">
    <source>
        <dbReference type="EMBL" id="SMC03707.1"/>
    </source>
</evidence>
<evidence type="ECO:0000259" key="2">
    <source>
        <dbReference type="Pfam" id="PF13478"/>
    </source>
</evidence>